<dbReference type="STRING" id="446462.Amir_2342"/>
<dbReference type="GO" id="GO:0016020">
    <property type="term" value="C:membrane"/>
    <property type="evidence" value="ECO:0007669"/>
    <property type="project" value="InterPro"/>
</dbReference>
<dbReference type="Gene3D" id="1.10.530.10">
    <property type="match status" value="1"/>
</dbReference>
<dbReference type="GO" id="GO:0008933">
    <property type="term" value="F:peptidoglycan lytic transglycosylase activity"/>
    <property type="evidence" value="ECO:0007669"/>
    <property type="project" value="InterPro"/>
</dbReference>
<dbReference type="AlphaFoldDB" id="C6WJQ7"/>
<dbReference type="InterPro" id="IPR051794">
    <property type="entry name" value="PG_Endopeptidase_C40"/>
</dbReference>
<dbReference type="KEGG" id="ami:Amir_2342"/>
<dbReference type="GO" id="GO:0000270">
    <property type="term" value="P:peptidoglycan metabolic process"/>
    <property type="evidence" value="ECO:0007669"/>
    <property type="project" value="InterPro"/>
</dbReference>
<comment type="similarity">
    <text evidence="2">Belongs to the transglycosylase Slt family.</text>
</comment>
<dbReference type="Pfam" id="PF01464">
    <property type="entry name" value="SLT"/>
    <property type="match status" value="1"/>
</dbReference>
<keyword evidence="5" id="KW-0788">Thiol protease</keyword>
<evidence type="ECO:0000256" key="3">
    <source>
        <dbReference type="ARBA" id="ARBA00022670"/>
    </source>
</evidence>
<dbReference type="HOGENOM" id="CLU_063612_0_0_11"/>
<dbReference type="PROSITE" id="PS00922">
    <property type="entry name" value="TRANSGLYCOSYLASE"/>
    <property type="match status" value="1"/>
</dbReference>
<feature type="domain" description="NlpC/P60" evidence="6">
    <location>
        <begin position="59"/>
        <end position="182"/>
    </location>
</feature>
<dbReference type="PROSITE" id="PS51935">
    <property type="entry name" value="NLPC_P60"/>
    <property type="match status" value="1"/>
</dbReference>
<dbReference type="SUPFAM" id="SSF54001">
    <property type="entry name" value="Cysteine proteinases"/>
    <property type="match status" value="1"/>
</dbReference>
<reference evidence="7 8" key="1">
    <citation type="journal article" date="2009" name="Stand. Genomic Sci.">
        <title>Complete genome sequence of Actinosynnema mirum type strain (101).</title>
        <authorList>
            <person name="Land M."/>
            <person name="Lapidus A."/>
            <person name="Mayilraj S."/>
            <person name="Chen F."/>
            <person name="Copeland A."/>
            <person name="Del Rio T.G."/>
            <person name="Nolan M."/>
            <person name="Lucas S."/>
            <person name="Tice H."/>
            <person name="Cheng J.F."/>
            <person name="Chertkov O."/>
            <person name="Bruce D."/>
            <person name="Goodwin L."/>
            <person name="Pitluck S."/>
            <person name="Rohde M."/>
            <person name="Goker M."/>
            <person name="Pati A."/>
            <person name="Ivanova N."/>
            <person name="Mavromatis K."/>
            <person name="Chen A."/>
            <person name="Palaniappan K."/>
            <person name="Hauser L."/>
            <person name="Chang Y.J."/>
            <person name="Jeffries C.C."/>
            <person name="Brettin T."/>
            <person name="Detter J.C."/>
            <person name="Han C."/>
            <person name="Chain P."/>
            <person name="Tindall B.J."/>
            <person name="Bristow J."/>
            <person name="Eisen J.A."/>
            <person name="Markowitz V."/>
            <person name="Hugenholtz P."/>
            <person name="Kyrpides N.C."/>
            <person name="Klenk H.P."/>
        </authorList>
    </citation>
    <scope>NUCLEOTIDE SEQUENCE [LARGE SCALE GENOMIC DNA]</scope>
    <source>
        <strain evidence="8">ATCC 29888 / DSM 43827 / JCM 3225 / NBRC 14064 / NCIMB 13271 / NRRL B-12336 / IMRU 3971 / 101</strain>
    </source>
</reference>
<dbReference type="RefSeq" id="WP_015801171.1">
    <property type="nucleotide sequence ID" value="NC_013093.1"/>
</dbReference>
<comment type="similarity">
    <text evidence="1">Belongs to the peptidase C40 family.</text>
</comment>
<dbReference type="Gene3D" id="3.90.1720.10">
    <property type="entry name" value="endopeptidase domain like (from Nostoc punctiforme)"/>
    <property type="match status" value="1"/>
</dbReference>
<dbReference type="SUPFAM" id="SSF53955">
    <property type="entry name" value="Lysozyme-like"/>
    <property type="match status" value="1"/>
</dbReference>
<dbReference type="CDD" id="cd00254">
    <property type="entry name" value="LT-like"/>
    <property type="match status" value="1"/>
</dbReference>
<dbReference type="EMBL" id="CP001630">
    <property type="protein sequence ID" value="ACU36282.1"/>
    <property type="molecule type" value="Genomic_DNA"/>
</dbReference>
<keyword evidence="4" id="KW-0378">Hydrolase</keyword>
<dbReference type="PANTHER" id="PTHR47359:SF3">
    <property type="entry name" value="NLP_P60 DOMAIN-CONTAINING PROTEIN-RELATED"/>
    <property type="match status" value="1"/>
</dbReference>
<dbReference type="eggNOG" id="COG0791">
    <property type="taxonomic scope" value="Bacteria"/>
</dbReference>
<keyword evidence="3" id="KW-0645">Protease</keyword>
<protein>
    <submittedName>
        <fullName evidence="7">Lytic transglycosylase catalytic</fullName>
    </submittedName>
</protein>
<sequence>MSAGIAGIGVRMQEINRMIVGLVPKAAEPAATSGTEFASALTSALSGTTATSGASTSGGVSGGQVVENAKQYLGVPYVWGGTDPAKGLDCSGLVQLVYKNLGITLPRVAEDQAQQGAAVPSLDQAKPGDLVTFGNPAYHIGIYTGDGKMIHAPEPGAQVREQKIWETPTSIRRIVPEASASAVSASGSAARPAALSGGAATYESAFAAATAKYGLPQGLLSAVASVESNYNPTAVSSAGAQGLMQIMPATAAGLGVNALDPMQAIDGAARLLSGNLKSFNGSLPLAIAAYNAGSGAVQKYGGIPPFAETQNYVPKVQAAMARLNGGA</sequence>
<name>C6WJQ7_ACTMD</name>
<dbReference type="GO" id="GO:0006508">
    <property type="term" value="P:proteolysis"/>
    <property type="evidence" value="ECO:0007669"/>
    <property type="project" value="UniProtKB-KW"/>
</dbReference>
<evidence type="ECO:0000259" key="6">
    <source>
        <dbReference type="PROSITE" id="PS51935"/>
    </source>
</evidence>
<dbReference type="GO" id="GO:0008234">
    <property type="term" value="F:cysteine-type peptidase activity"/>
    <property type="evidence" value="ECO:0007669"/>
    <property type="project" value="UniProtKB-KW"/>
</dbReference>
<dbReference type="InterPro" id="IPR038765">
    <property type="entry name" value="Papain-like_cys_pep_sf"/>
</dbReference>
<dbReference type="InterPro" id="IPR000189">
    <property type="entry name" value="Transglyc_AS"/>
</dbReference>
<dbReference type="InterPro" id="IPR023346">
    <property type="entry name" value="Lysozyme-like_dom_sf"/>
</dbReference>
<evidence type="ECO:0000313" key="7">
    <source>
        <dbReference type="EMBL" id="ACU36282.1"/>
    </source>
</evidence>
<dbReference type="eggNOG" id="COG0741">
    <property type="taxonomic scope" value="Bacteria"/>
</dbReference>
<evidence type="ECO:0000256" key="5">
    <source>
        <dbReference type="ARBA" id="ARBA00022807"/>
    </source>
</evidence>
<dbReference type="Proteomes" id="UP000002213">
    <property type="component" value="Chromosome"/>
</dbReference>
<evidence type="ECO:0000313" key="8">
    <source>
        <dbReference type="Proteomes" id="UP000002213"/>
    </source>
</evidence>
<gene>
    <name evidence="7" type="ordered locus">Amir_2342</name>
</gene>
<evidence type="ECO:0000256" key="1">
    <source>
        <dbReference type="ARBA" id="ARBA00007074"/>
    </source>
</evidence>
<proteinExistence type="inferred from homology"/>
<evidence type="ECO:0000256" key="4">
    <source>
        <dbReference type="ARBA" id="ARBA00022801"/>
    </source>
</evidence>
<dbReference type="CAZy" id="GH23">
    <property type="family name" value="Glycoside Hydrolase Family 23"/>
</dbReference>
<evidence type="ECO:0000256" key="2">
    <source>
        <dbReference type="ARBA" id="ARBA00007734"/>
    </source>
</evidence>
<dbReference type="InterPro" id="IPR000064">
    <property type="entry name" value="NLP_P60_dom"/>
</dbReference>
<organism evidence="7 8">
    <name type="scientific">Actinosynnema mirum (strain ATCC 29888 / DSM 43827 / JCM 3225 / NBRC 14064 / NCIMB 13271 / NRRL B-12336 / IMRU 3971 / 101)</name>
    <dbReference type="NCBI Taxonomy" id="446462"/>
    <lineage>
        <taxon>Bacteria</taxon>
        <taxon>Bacillati</taxon>
        <taxon>Actinomycetota</taxon>
        <taxon>Actinomycetes</taxon>
        <taxon>Pseudonocardiales</taxon>
        <taxon>Pseudonocardiaceae</taxon>
        <taxon>Actinosynnema</taxon>
    </lineage>
</organism>
<keyword evidence="8" id="KW-1185">Reference proteome</keyword>
<dbReference type="Pfam" id="PF00877">
    <property type="entry name" value="NLPC_P60"/>
    <property type="match status" value="1"/>
</dbReference>
<dbReference type="InterPro" id="IPR008258">
    <property type="entry name" value="Transglycosylase_SLT_dom_1"/>
</dbReference>
<dbReference type="PANTHER" id="PTHR47359">
    <property type="entry name" value="PEPTIDOGLYCAN DL-ENDOPEPTIDASE CWLO"/>
    <property type="match status" value="1"/>
</dbReference>
<accession>C6WJQ7</accession>